<accession>A0A8H7S623</accession>
<dbReference type="PROSITE" id="PS51266">
    <property type="entry name" value="ZF_CHY"/>
    <property type="match status" value="1"/>
</dbReference>
<dbReference type="InterPro" id="IPR013083">
    <property type="entry name" value="Znf_RING/FYVE/PHD"/>
</dbReference>
<dbReference type="InterPro" id="IPR001841">
    <property type="entry name" value="Znf_RING"/>
</dbReference>
<dbReference type="CDD" id="cd16464">
    <property type="entry name" value="RING-H2_Pirh2-like"/>
    <property type="match status" value="1"/>
</dbReference>
<keyword evidence="9" id="KW-1185">Reference proteome</keyword>
<dbReference type="PROSITE" id="PS50089">
    <property type="entry name" value="ZF_RING_2"/>
    <property type="match status" value="1"/>
</dbReference>
<dbReference type="GO" id="GO:0016567">
    <property type="term" value="P:protein ubiquitination"/>
    <property type="evidence" value="ECO:0007669"/>
    <property type="project" value="TreeGrafter"/>
</dbReference>
<dbReference type="AlphaFoldDB" id="A0A8H7S623"/>
<dbReference type="EMBL" id="JAEPRB010000060">
    <property type="protein sequence ID" value="KAG2223502.1"/>
    <property type="molecule type" value="Genomic_DNA"/>
</dbReference>
<dbReference type="InterPro" id="IPR008913">
    <property type="entry name" value="Znf_CHY"/>
</dbReference>
<dbReference type="SUPFAM" id="SSF161219">
    <property type="entry name" value="CHY zinc finger-like"/>
    <property type="match status" value="1"/>
</dbReference>
<dbReference type="Gene3D" id="3.30.40.10">
    <property type="entry name" value="Zinc/RING finger domain, C3HC4 (zinc finger)"/>
    <property type="match status" value="1"/>
</dbReference>
<evidence type="ECO:0000259" key="7">
    <source>
        <dbReference type="PROSITE" id="PS51270"/>
    </source>
</evidence>
<protein>
    <submittedName>
        <fullName evidence="8">Uncharacterized protein</fullName>
    </submittedName>
</protein>
<evidence type="ECO:0000256" key="2">
    <source>
        <dbReference type="ARBA" id="ARBA00022771"/>
    </source>
</evidence>
<evidence type="ECO:0000259" key="5">
    <source>
        <dbReference type="PROSITE" id="PS50089"/>
    </source>
</evidence>
<sequence>MTNPITTSSEYHHHCPPRISRHRVVTGGNDTRLAAFHRPPPTTTITSTNNTAISFNNNNNNDFINHNNKRYRTASEGELRKRIREIYQDNNLDGKEKAKQIQHLMCNTSFAISNIQNSSIDQQDIYTKTYKDQSKGILGCAHYQRNVKIQANCCGKIFPCRVCHDEACDHPIIRSQEIKNMLCMHCKTLQPASQTCNQCGIQASRYYCSKCKLWDGDVKNHTYHCDECGICRNGPKENFFHCKTCNVCMTISMKNNHKCIERSLESDCPICGEYMFTSRTTVTFMPCGHCIHKPCYTTYSQTSYQCPTCLKSMTDMTDYFNFLDQELSQQTMPSQYKHLISHIFFQ</sequence>
<dbReference type="InterPro" id="IPR037274">
    <property type="entry name" value="Znf_CHY_sf"/>
</dbReference>
<dbReference type="GO" id="GO:0006511">
    <property type="term" value="P:ubiquitin-dependent protein catabolic process"/>
    <property type="evidence" value="ECO:0007669"/>
    <property type="project" value="TreeGrafter"/>
</dbReference>
<dbReference type="Pfam" id="PF05495">
    <property type="entry name" value="zf-CHY"/>
    <property type="match status" value="1"/>
</dbReference>
<evidence type="ECO:0000256" key="1">
    <source>
        <dbReference type="ARBA" id="ARBA00022723"/>
    </source>
</evidence>
<evidence type="ECO:0000313" key="9">
    <source>
        <dbReference type="Proteomes" id="UP000646827"/>
    </source>
</evidence>
<organism evidence="8 9">
    <name type="scientific">Circinella minor</name>
    <dbReference type="NCBI Taxonomy" id="1195481"/>
    <lineage>
        <taxon>Eukaryota</taxon>
        <taxon>Fungi</taxon>
        <taxon>Fungi incertae sedis</taxon>
        <taxon>Mucoromycota</taxon>
        <taxon>Mucoromycotina</taxon>
        <taxon>Mucoromycetes</taxon>
        <taxon>Mucorales</taxon>
        <taxon>Lichtheimiaceae</taxon>
        <taxon>Circinella</taxon>
    </lineage>
</organism>
<feature type="domain" description="CHY-type" evidence="6">
    <location>
        <begin position="133"/>
        <end position="201"/>
    </location>
</feature>
<dbReference type="SUPFAM" id="SSF161245">
    <property type="entry name" value="Zinc hairpin stack"/>
    <property type="match status" value="1"/>
</dbReference>
<evidence type="ECO:0000259" key="6">
    <source>
        <dbReference type="PROSITE" id="PS51266"/>
    </source>
</evidence>
<keyword evidence="3" id="KW-0862">Zinc</keyword>
<proteinExistence type="predicted"/>
<dbReference type="PANTHER" id="PTHR21319:SF0">
    <property type="entry name" value="AND RING FINGER DOMAIN PROTEIN, PUTATIVE (AFU_ORTHOLOGUE AFUA_1G08900)-RELATED"/>
    <property type="match status" value="1"/>
</dbReference>
<evidence type="ECO:0000256" key="4">
    <source>
        <dbReference type="PROSITE-ProRule" id="PRU00601"/>
    </source>
</evidence>
<evidence type="ECO:0000256" key="3">
    <source>
        <dbReference type="ARBA" id="ARBA00022833"/>
    </source>
</evidence>
<dbReference type="GO" id="GO:0005634">
    <property type="term" value="C:nucleus"/>
    <property type="evidence" value="ECO:0007669"/>
    <property type="project" value="TreeGrafter"/>
</dbReference>
<dbReference type="Pfam" id="PF13639">
    <property type="entry name" value="zf-RING_2"/>
    <property type="match status" value="1"/>
</dbReference>
<dbReference type="GO" id="GO:0061630">
    <property type="term" value="F:ubiquitin protein ligase activity"/>
    <property type="evidence" value="ECO:0007669"/>
    <property type="project" value="TreeGrafter"/>
</dbReference>
<dbReference type="SMART" id="SM00184">
    <property type="entry name" value="RING"/>
    <property type="match status" value="1"/>
</dbReference>
<evidence type="ECO:0000313" key="8">
    <source>
        <dbReference type="EMBL" id="KAG2223502.1"/>
    </source>
</evidence>
<dbReference type="Proteomes" id="UP000646827">
    <property type="component" value="Unassembled WGS sequence"/>
</dbReference>
<feature type="domain" description="RING-type" evidence="5">
    <location>
        <begin position="268"/>
        <end position="309"/>
    </location>
</feature>
<dbReference type="OrthoDB" id="411372at2759"/>
<comment type="caution">
    <text evidence="8">The sequence shown here is derived from an EMBL/GenBank/DDBJ whole genome shotgun (WGS) entry which is preliminary data.</text>
</comment>
<dbReference type="InterPro" id="IPR037275">
    <property type="entry name" value="Znf_CTCHY_sf"/>
</dbReference>
<dbReference type="SUPFAM" id="SSF57850">
    <property type="entry name" value="RING/U-box"/>
    <property type="match status" value="1"/>
</dbReference>
<dbReference type="GO" id="GO:0008270">
    <property type="term" value="F:zinc ion binding"/>
    <property type="evidence" value="ECO:0007669"/>
    <property type="project" value="UniProtKB-KW"/>
</dbReference>
<keyword evidence="2 4" id="KW-0863">Zinc-finger</keyword>
<dbReference type="InterPro" id="IPR017921">
    <property type="entry name" value="Znf_CTCHY"/>
</dbReference>
<reference evidence="8 9" key="1">
    <citation type="submission" date="2020-12" db="EMBL/GenBank/DDBJ databases">
        <title>Metabolic potential, ecology and presence of endohyphal bacteria is reflected in genomic diversity of Mucoromycotina.</title>
        <authorList>
            <person name="Muszewska A."/>
            <person name="Okrasinska A."/>
            <person name="Steczkiewicz K."/>
            <person name="Drgas O."/>
            <person name="Orlowska M."/>
            <person name="Perlinska-Lenart U."/>
            <person name="Aleksandrzak-Piekarczyk T."/>
            <person name="Szatraj K."/>
            <person name="Zielenkiewicz U."/>
            <person name="Pilsyk S."/>
            <person name="Malc E."/>
            <person name="Mieczkowski P."/>
            <person name="Kruszewska J.S."/>
            <person name="Biernat P."/>
            <person name="Pawlowska J."/>
        </authorList>
    </citation>
    <scope>NUCLEOTIDE SEQUENCE [LARGE SCALE GENOMIC DNA]</scope>
    <source>
        <strain evidence="8 9">CBS 142.35</strain>
    </source>
</reference>
<keyword evidence="1" id="KW-0479">Metal-binding</keyword>
<name>A0A8H7S623_9FUNG</name>
<dbReference type="PROSITE" id="PS51270">
    <property type="entry name" value="ZF_CTCHY"/>
    <property type="match status" value="1"/>
</dbReference>
<feature type="domain" description="CTCHY-type" evidence="7">
    <location>
        <begin position="203"/>
        <end position="267"/>
    </location>
</feature>
<gene>
    <name evidence="8" type="ORF">INT45_001250</name>
</gene>
<dbReference type="PANTHER" id="PTHR21319">
    <property type="entry name" value="RING FINGER AND CHY ZINC FINGER DOMAIN-CONTAINING PROTEIN 1"/>
    <property type="match status" value="1"/>
</dbReference>